<reference evidence="2" key="1">
    <citation type="submission" date="2020-10" db="EMBL/GenBank/DDBJ databases">
        <title>Connecting structure to function with the recovery of over 1000 high-quality activated sludge metagenome-assembled genomes encoding full-length rRNA genes using long-read sequencing.</title>
        <authorList>
            <person name="Singleton C.M."/>
            <person name="Petriglieri F."/>
            <person name="Kristensen J.M."/>
            <person name="Kirkegaard R.H."/>
            <person name="Michaelsen T.Y."/>
            <person name="Andersen M.H."/>
            <person name="Karst S.M."/>
            <person name="Dueholm M.S."/>
            <person name="Nielsen P.H."/>
            <person name="Albertsen M."/>
        </authorList>
    </citation>
    <scope>NUCLEOTIDE SEQUENCE</scope>
    <source>
        <strain evidence="2">OdNE_18-Q3-R46-58_BAT3C.305</strain>
    </source>
</reference>
<accession>A0A9D7LRP9</accession>
<feature type="signal peptide" evidence="1">
    <location>
        <begin position="1"/>
        <end position="21"/>
    </location>
</feature>
<evidence type="ECO:0000313" key="3">
    <source>
        <dbReference type="Proteomes" id="UP000808146"/>
    </source>
</evidence>
<evidence type="ECO:0000313" key="2">
    <source>
        <dbReference type="EMBL" id="MBK8890835.1"/>
    </source>
</evidence>
<organism evidence="2 3">
    <name type="scientific">Candidatus Dechloromonas phosphorivorans</name>
    <dbReference type="NCBI Taxonomy" id="2899244"/>
    <lineage>
        <taxon>Bacteria</taxon>
        <taxon>Pseudomonadati</taxon>
        <taxon>Pseudomonadota</taxon>
        <taxon>Betaproteobacteria</taxon>
        <taxon>Rhodocyclales</taxon>
        <taxon>Azonexaceae</taxon>
        <taxon>Dechloromonas</taxon>
    </lineage>
</organism>
<dbReference type="EMBL" id="JADKBR010000015">
    <property type="protein sequence ID" value="MBK8890835.1"/>
    <property type="molecule type" value="Genomic_DNA"/>
</dbReference>
<dbReference type="Proteomes" id="UP000808146">
    <property type="component" value="Unassembled WGS sequence"/>
</dbReference>
<sequence>MLRPHITISLFGLLEFSTAWAQTPPAEVPLPAPHISTPVTQGVQPSDHVPLADYLALLRQIAPAAEAGARDYLAAFARRCGRPLTPAELRRAMADGDGDPALMALIRANHLGDTAGREQLAGQIRCPGKAAR</sequence>
<feature type="chain" id="PRO_5039283650" evidence="1">
    <location>
        <begin position="22"/>
        <end position="132"/>
    </location>
</feature>
<name>A0A9D7LRP9_9RHOO</name>
<keyword evidence="1" id="KW-0732">Signal</keyword>
<protein>
    <submittedName>
        <fullName evidence="2">Uncharacterized protein</fullName>
    </submittedName>
</protein>
<gene>
    <name evidence="2" type="ORF">IPN75_10840</name>
</gene>
<evidence type="ECO:0000256" key="1">
    <source>
        <dbReference type="SAM" id="SignalP"/>
    </source>
</evidence>
<comment type="caution">
    <text evidence="2">The sequence shown here is derived from an EMBL/GenBank/DDBJ whole genome shotgun (WGS) entry which is preliminary data.</text>
</comment>
<proteinExistence type="predicted"/>
<dbReference type="AlphaFoldDB" id="A0A9D7LRP9"/>